<comment type="cofactor">
    <cofactor evidence="2">
        <name>Mn(2+)</name>
        <dbReference type="ChEBI" id="CHEBI:29035"/>
    </cofactor>
    <text evidence="2">The Mn(2+) ion enhances activity.</text>
</comment>
<evidence type="ECO:0000256" key="1">
    <source>
        <dbReference type="ARBA" id="ARBA00022801"/>
    </source>
</evidence>
<proteinExistence type="predicted"/>
<keyword evidence="5" id="KW-1185">Reference proteome</keyword>
<dbReference type="InterPro" id="IPR002933">
    <property type="entry name" value="Peptidase_M20"/>
</dbReference>
<feature type="binding site" evidence="2">
    <location>
        <position position="355"/>
    </location>
    <ligand>
        <name>Mn(2+)</name>
        <dbReference type="ChEBI" id="CHEBI:29035"/>
        <label>2</label>
    </ligand>
</feature>
<dbReference type="Gene3D" id="3.30.70.360">
    <property type="match status" value="1"/>
</dbReference>
<protein>
    <submittedName>
        <fullName evidence="4">Amidohydrolase</fullName>
    </submittedName>
</protein>
<feature type="binding site" evidence="2">
    <location>
        <position position="156"/>
    </location>
    <ligand>
        <name>Mn(2+)</name>
        <dbReference type="ChEBI" id="CHEBI:29035"/>
        <label>2</label>
    </ligand>
</feature>
<dbReference type="SUPFAM" id="SSF53187">
    <property type="entry name" value="Zn-dependent exopeptidases"/>
    <property type="match status" value="1"/>
</dbReference>
<keyword evidence="2" id="KW-0464">Manganese</keyword>
<accession>A0A6L5YCY2</accession>
<evidence type="ECO:0000256" key="2">
    <source>
        <dbReference type="PIRSR" id="PIRSR005962-1"/>
    </source>
</evidence>
<dbReference type="RefSeq" id="WP_154529289.1">
    <property type="nucleotide sequence ID" value="NZ_VUNH01000010.1"/>
</dbReference>
<keyword evidence="2" id="KW-0479">Metal-binding</keyword>
<dbReference type="SUPFAM" id="SSF55031">
    <property type="entry name" value="Bacterial exopeptidase dimerisation domain"/>
    <property type="match status" value="1"/>
</dbReference>
<organism evidence="4 5">
    <name type="scientific">Pyramidobacter porci</name>
    <dbReference type="NCBI Taxonomy" id="2605789"/>
    <lineage>
        <taxon>Bacteria</taxon>
        <taxon>Thermotogati</taxon>
        <taxon>Synergistota</taxon>
        <taxon>Synergistia</taxon>
        <taxon>Synergistales</taxon>
        <taxon>Dethiosulfovibrionaceae</taxon>
        <taxon>Pyramidobacter</taxon>
    </lineage>
</organism>
<dbReference type="GO" id="GO:0019877">
    <property type="term" value="P:diaminopimelate biosynthetic process"/>
    <property type="evidence" value="ECO:0007669"/>
    <property type="project" value="UniProtKB-ARBA"/>
</dbReference>
<comment type="caution">
    <text evidence="4">The sequence shown here is derived from an EMBL/GenBank/DDBJ whole genome shotgun (WGS) entry which is preliminary data.</text>
</comment>
<dbReference type="GO" id="GO:0050118">
    <property type="term" value="F:N-acetyldiaminopimelate deacetylase activity"/>
    <property type="evidence" value="ECO:0007669"/>
    <property type="project" value="UniProtKB-ARBA"/>
</dbReference>
<keyword evidence="1 4" id="KW-0378">Hydrolase</keyword>
<dbReference type="Proteomes" id="UP000473699">
    <property type="component" value="Unassembled WGS sequence"/>
</dbReference>
<dbReference type="EMBL" id="VUNH01000010">
    <property type="protein sequence ID" value="MST56204.1"/>
    <property type="molecule type" value="Genomic_DNA"/>
</dbReference>
<dbReference type="PANTHER" id="PTHR11014">
    <property type="entry name" value="PEPTIDASE M20 FAMILY MEMBER"/>
    <property type="match status" value="1"/>
</dbReference>
<dbReference type="PANTHER" id="PTHR11014:SF63">
    <property type="entry name" value="METALLOPEPTIDASE, PUTATIVE (AFU_ORTHOLOGUE AFUA_6G09600)-RELATED"/>
    <property type="match status" value="1"/>
</dbReference>
<dbReference type="FunFam" id="3.30.70.360:FF:000001">
    <property type="entry name" value="N-acetyldiaminopimelate deacetylase"/>
    <property type="match status" value="1"/>
</dbReference>
<name>A0A6L5YCY2_9BACT</name>
<dbReference type="InterPro" id="IPR011650">
    <property type="entry name" value="Peptidase_M20_dimer"/>
</dbReference>
<dbReference type="PIRSF" id="PIRSF005962">
    <property type="entry name" value="Pept_M20D_amidohydro"/>
    <property type="match status" value="1"/>
</dbReference>
<feature type="domain" description="Peptidase M20 dimerisation" evidence="3">
    <location>
        <begin position="179"/>
        <end position="271"/>
    </location>
</feature>
<dbReference type="Gene3D" id="3.40.630.10">
    <property type="entry name" value="Zn peptidases"/>
    <property type="match status" value="1"/>
</dbReference>
<dbReference type="Pfam" id="PF01546">
    <property type="entry name" value="Peptidase_M20"/>
    <property type="match status" value="1"/>
</dbReference>
<reference evidence="4 5" key="1">
    <citation type="submission" date="2019-08" db="EMBL/GenBank/DDBJ databases">
        <title>In-depth cultivation of the pig gut microbiome towards novel bacterial diversity and tailored functional studies.</title>
        <authorList>
            <person name="Wylensek D."/>
            <person name="Hitch T.C.A."/>
            <person name="Clavel T."/>
        </authorList>
    </citation>
    <scope>NUCLEOTIDE SEQUENCE [LARGE SCALE GENOMIC DNA]</scope>
    <source>
        <strain evidence="4 5">SM-530-WT-4B</strain>
    </source>
</reference>
<dbReference type="NCBIfam" id="TIGR01891">
    <property type="entry name" value="amidohydrolases"/>
    <property type="match status" value="1"/>
</dbReference>
<evidence type="ECO:0000313" key="5">
    <source>
        <dbReference type="Proteomes" id="UP000473699"/>
    </source>
</evidence>
<dbReference type="CDD" id="cd03886">
    <property type="entry name" value="M20_Acy1"/>
    <property type="match status" value="1"/>
</dbReference>
<evidence type="ECO:0000313" key="4">
    <source>
        <dbReference type="EMBL" id="MST56204.1"/>
    </source>
</evidence>
<dbReference type="Pfam" id="PF07687">
    <property type="entry name" value="M20_dimer"/>
    <property type="match status" value="1"/>
</dbReference>
<dbReference type="InterPro" id="IPR017439">
    <property type="entry name" value="Amidohydrolase"/>
</dbReference>
<dbReference type="GO" id="GO:0046872">
    <property type="term" value="F:metal ion binding"/>
    <property type="evidence" value="ECO:0007669"/>
    <property type="project" value="UniProtKB-KW"/>
</dbReference>
<gene>
    <name evidence="4" type="ORF">FYJ74_09195</name>
</gene>
<feature type="binding site" evidence="2">
    <location>
        <position position="99"/>
    </location>
    <ligand>
        <name>Mn(2+)</name>
        <dbReference type="ChEBI" id="CHEBI:29035"/>
        <label>2</label>
    </ligand>
</feature>
<feature type="binding site" evidence="2">
    <location>
        <position position="132"/>
    </location>
    <ligand>
        <name>Mn(2+)</name>
        <dbReference type="ChEBI" id="CHEBI:29035"/>
        <label>2</label>
    </ligand>
</feature>
<dbReference type="InterPro" id="IPR036264">
    <property type="entry name" value="Bact_exopeptidase_dim_dom"/>
</dbReference>
<evidence type="ECO:0000259" key="3">
    <source>
        <dbReference type="Pfam" id="PF07687"/>
    </source>
</evidence>
<dbReference type="AlphaFoldDB" id="A0A6L5YCY2"/>
<sequence length="381" mass="39892">MYKKARTIQPWLTEVHQALHRIPELGRDLPETTAYVAERLDEMGVPHFACAGGLVAELAGEPGGPIMALRADMDALPVTEATGLPQASRHAGKMHACGHDAHMTCALGALRLLRGEGKRAATLRVLFQPAEETDGGAAKMIEAGALDGVSSALCLHVAPSLEVGQIGVISGPARGASDMFNVTLRGRGCHGAYPHLGADVVAGGAQIISALQLLISRETSPLDPAVLTVGRFAAGTARNIIPDSAEFEGIVRTLNPATRARTTARVRELVEGMAAALRLSAEVEFIAGYPALINDAEVAEVVRRVGARELGAENVITPPCPQLGVDDFACIAERVPGCYVDLGARRPGGPEEPLHSPRFYPDEGCLPVGAALIAAWAQSQA</sequence>
<feature type="binding site" evidence="2">
    <location>
        <position position="97"/>
    </location>
    <ligand>
        <name>Mn(2+)</name>
        <dbReference type="ChEBI" id="CHEBI:29035"/>
        <label>2</label>
    </ligand>
</feature>